<dbReference type="InterPro" id="IPR056897">
    <property type="entry name" value="Ig_NUP210_4th"/>
</dbReference>
<feature type="non-terminal residue" evidence="4">
    <location>
        <position position="1"/>
    </location>
</feature>
<dbReference type="Pfam" id="PF24991">
    <property type="entry name" value="Ig_NUP210_4th"/>
    <property type="match status" value="1"/>
</dbReference>
<dbReference type="Pfam" id="PF26182">
    <property type="entry name" value="Ig_NUP210_5th"/>
    <property type="match status" value="1"/>
</dbReference>
<reference evidence="4" key="1">
    <citation type="submission" date="2021-02" db="EMBL/GenBank/DDBJ databases">
        <authorList>
            <person name="Nowell W R."/>
        </authorList>
    </citation>
    <scope>NUCLEOTIDE SEQUENCE</scope>
</reference>
<dbReference type="Proteomes" id="UP000663873">
    <property type="component" value="Unassembled WGS sequence"/>
</dbReference>
<protein>
    <submittedName>
        <fullName evidence="4">Uncharacterized protein</fullName>
    </submittedName>
</protein>
<gene>
    <name evidence="4" type="ORF">UJA718_LOCUS29321</name>
</gene>
<dbReference type="Pfam" id="PF26181">
    <property type="entry name" value="Ig_NUP210_13th"/>
    <property type="match status" value="1"/>
</dbReference>
<evidence type="ECO:0000313" key="5">
    <source>
        <dbReference type="Proteomes" id="UP000663873"/>
    </source>
</evidence>
<dbReference type="InterPro" id="IPR058779">
    <property type="entry name" value="Ig_NUP210_13th"/>
</dbReference>
<organism evidence="4 5">
    <name type="scientific">Rotaria socialis</name>
    <dbReference type="NCBI Taxonomy" id="392032"/>
    <lineage>
        <taxon>Eukaryota</taxon>
        <taxon>Metazoa</taxon>
        <taxon>Spiralia</taxon>
        <taxon>Gnathifera</taxon>
        <taxon>Rotifera</taxon>
        <taxon>Eurotatoria</taxon>
        <taxon>Bdelloidea</taxon>
        <taxon>Philodinida</taxon>
        <taxon>Philodinidae</taxon>
        <taxon>Rotaria</taxon>
    </lineage>
</organism>
<keyword evidence="5" id="KW-1185">Reference proteome</keyword>
<dbReference type="InterPro" id="IPR008964">
    <property type="entry name" value="Invasin/intimin_cell_adhesion"/>
</dbReference>
<feature type="domain" description="NUP210 fourth Ig-like" evidence="2">
    <location>
        <begin position="167"/>
        <end position="239"/>
    </location>
</feature>
<name>A0A820YHV9_9BILA</name>
<sequence length="994" mass="112553">MSETVRNLESHGSLSYEILLEGLRTGSAFVQAELIDNDLYHGIRTRSVRLSVSANVQFHPSTDVYLLPYSRLAFRLFQIKRQESTDITDLPSTRMLYEVKLVNDDAGHLNDQTLLFTATDHADEQSRVELIDRNMKAIDNDTYEPTSLMIRIVNIGYLSAITNSTRPWIFQVGAYYLVTVEMFDVNGRKIYPTDNLDLSASIPNESHKTCLSLKSLYQNGTQYVLRPNCPGRFELEFRLNGMKVHDLIETLVTASTKQWFEVYLPLVAQPKRVLLPERTGVKDVKTPYCPIKVLGGSGDYTFTSRDTSVVTVSSTGDLMEQTSLNSTTVDIFDKKSPELNASVSVQVVQPTEFSLFACPVETDLNSLLYLPIQLYYKKQPFTCCSHLDFDILIDNNIFQYQGIIPSHDHVNESCALLVFKPIKTGLTNVRVILKNSNLQQTISLSAYEKLNVNLNSLLLTTNSQYTLELSNGPLNFHDHESLKYDIFPLDNHIKFKQDPSNSNLLRVKCVKPIEHIQFDVSKQNSPTKQNLCPVKSTISIDVTCQTTIYSLSLQPILHTQFDKIEQQLEIEFITNIQIPSPIKLIYINESLSPLDIYGGSGYFTFETNGLSTNPLIELITNDVNSRLVFIKPLNFGRTNLKIVDQCLPSSTKSMEIIIAEIDRLKISGRSRLELNTTSLIYIQAMDSDGNLFNLTNIYHLINIMIEQSQKPDILSIEYEPKSNLDHQTLAYRVHTLDIGRTHVKFYALNVKSTLIEFEVYEKLQIQPKEVSVLPLSMVQLMIKGGSQMAGTTIEWSTNNTDVLDLEINNIFKTKTIGHAIARAKSIGFDPLLGQSVVYGEDTCVIHVVQIHSIRLHIPTTEVLPNKFVPVTVLPYDHEKNLIVITDVFLHSLVFTWSLSNTHLAQFRPVIGNISSYTRTFVTNIETLRTGRITIDVRLLTNSKNLNKLLIQSSTELSNSIELNILEPFYLNDFGETRTILLGPNSRLNLFHIPN</sequence>
<feature type="domain" description="NUP210 Ig-like" evidence="3">
    <location>
        <begin position="850"/>
        <end position="963"/>
    </location>
</feature>
<dbReference type="GO" id="GO:0005643">
    <property type="term" value="C:nuclear pore"/>
    <property type="evidence" value="ECO:0007669"/>
    <property type="project" value="TreeGrafter"/>
</dbReference>
<dbReference type="PANTHER" id="PTHR23019">
    <property type="entry name" value="NUCLEAR PORE MEMBRANE GLYCOPROTEIN GP210-RELATED"/>
    <property type="match status" value="1"/>
</dbReference>
<dbReference type="EMBL" id="CAJOBP010009320">
    <property type="protein sequence ID" value="CAF4550327.1"/>
    <property type="molecule type" value="Genomic_DNA"/>
</dbReference>
<dbReference type="Pfam" id="PF22962">
    <property type="entry name" value="Ig_NUP210_7th"/>
    <property type="match status" value="1"/>
</dbReference>
<evidence type="ECO:0000313" key="4">
    <source>
        <dbReference type="EMBL" id="CAF4550327.1"/>
    </source>
</evidence>
<evidence type="ECO:0000259" key="2">
    <source>
        <dbReference type="Pfam" id="PF24991"/>
    </source>
</evidence>
<dbReference type="SUPFAM" id="SSF49373">
    <property type="entry name" value="Invasin/intimin cell-adhesion fragments"/>
    <property type="match status" value="1"/>
</dbReference>
<evidence type="ECO:0000259" key="3">
    <source>
        <dbReference type="Pfam" id="PF26181"/>
    </source>
</evidence>
<dbReference type="InterPro" id="IPR055099">
    <property type="entry name" value="Ig_NUP210_7th"/>
</dbReference>
<evidence type="ECO:0000259" key="1">
    <source>
        <dbReference type="Pfam" id="PF22962"/>
    </source>
</evidence>
<dbReference type="PANTHER" id="PTHR23019:SF0">
    <property type="entry name" value="NUCLEAR PORE MEMBRANE GLYCOPROTEIN 210"/>
    <property type="match status" value="1"/>
</dbReference>
<dbReference type="InterPro" id="IPR045197">
    <property type="entry name" value="NUP210-like"/>
</dbReference>
<proteinExistence type="predicted"/>
<accession>A0A820YHV9</accession>
<comment type="caution">
    <text evidence="4">The sequence shown here is derived from an EMBL/GenBank/DDBJ whole genome shotgun (WGS) entry which is preliminary data.</text>
</comment>
<dbReference type="AlphaFoldDB" id="A0A820YHV9"/>
<feature type="domain" description="NUP210 Ig-like" evidence="1">
    <location>
        <begin position="453"/>
        <end position="545"/>
    </location>
</feature>